<keyword evidence="2 6" id="KW-0997">Cell inner membrane</keyword>
<dbReference type="PANTHER" id="PTHR37481">
    <property type="entry name" value="LIPOPOLYSACCHARIDE EXPORT SYSTEM PROTEIN LPTC"/>
    <property type="match status" value="1"/>
</dbReference>
<dbReference type="PIRSF" id="PIRSF028513">
    <property type="entry name" value="LptC"/>
    <property type="match status" value="1"/>
</dbReference>
<evidence type="ECO:0000256" key="2">
    <source>
        <dbReference type="ARBA" id="ARBA00022519"/>
    </source>
</evidence>
<keyword evidence="1 6" id="KW-1003">Cell membrane</keyword>
<evidence type="ECO:0000313" key="7">
    <source>
        <dbReference type="EMBL" id="EIW88880.1"/>
    </source>
</evidence>
<keyword evidence="3 6" id="KW-0812">Transmembrane</keyword>
<dbReference type="GO" id="GO:0030288">
    <property type="term" value="C:outer membrane-bounded periplasmic space"/>
    <property type="evidence" value="ECO:0007669"/>
    <property type="project" value="TreeGrafter"/>
</dbReference>
<name>I9DS35_9ALTE</name>
<sequence length="184" mass="21528">MRKFLVLAVSLLVLLAAYLWFAPHQDNLDRQPDREFIPDYIAENLTLRIYDKEGYIADHLQARRLEHFEQLGFTQFEQPRYTLFNAEHRAAWEISSKDGIWFPQDKIILEQQVLLRNLLPDGFIERVETASLQLLLPEKTLQTHEPVRIVGPGFYMNGVGMLADLSAQHIQLQKHLETVYLNEN</sequence>
<organism evidence="7 8">
    <name type="scientific">Alishewanella agri BL06</name>
    <dbReference type="NCBI Taxonomy" id="1195246"/>
    <lineage>
        <taxon>Bacteria</taxon>
        <taxon>Pseudomonadati</taxon>
        <taxon>Pseudomonadota</taxon>
        <taxon>Gammaproteobacteria</taxon>
        <taxon>Alteromonadales</taxon>
        <taxon>Alteromonadaceae</taxon>
        <taxon>Alishewanella</taxon>
    </lineage>
</organism>
<keyword evidence="5 6" id="KW-0472">Membrane</keyword>
<proteinExistence type="inferred from homology"/>
<gene>
    <name evidence="6" type="primary">lptC</name>
    <name evidence="7" type="ORF">AGRI_08840</name>
</gene>
<evidence type="ECO:0000313" key="8">
    <source>
        <dbReference type="Proteomes" id="UP000035062"/>
    </source>
</evidence>
<dbReference type="PATRIC" id="fig|1195246.3.peg.1739"/>
<evidence type="ECO:0000256" key="6">
    <source>
        <dbReference type="HAMAP-Rule" id="MF_01915"/>
    </source>
</evidence>
<dbReference type="InterPro" id="IPR010664">
    <property type="entry name" value="LipoPS_assembly_LptC-rel"/>
</dbReference>
<protein>
    <recommendedName>
        <fullName evidence="6">Lipopolysaccharide export system protein LptC</fullName>
    </recommendedName>
</protein>
<evidence type="ECO:0000256" key="1">
    <source>
        <dbReference type="ARBA" id="ARBA00022475"/>
    </source>
</evidence>
<dbReference type="GO" id="GO:0015221">
    <property type="term" value="F:lipopolysaccharide transmembrane transporter activity"/>
    <property type="evidence" value="ECO:0007669"/>
    <property type="project" value="InterPro"/>
</dbReference>
<dbReference type="STRING" id="1195246.AGRI_08840"/>
<dbReference type="InterPro" id="IPR026265">
    <property type="entry name" value="LptC"/>
</dbReference>
<evidence type="ECO:0000256" key="3">
    <source>
        <dbReference type="ARBA" id="ARBA00022692"/>
    </source>
</evidence>
<dbReference type="Pfam" id="PF06835">
    <property type="entry name" value="LptC"/>
    <property type="match status" value="1"/>
</dbReference>
<dbReference type="HAMAP" id="MF_01915">
    <property type="entry name" value="LPS_assembly_LptC"/>
    <property type="match status" value="1"/>
</dbReference>
<dbReference type="AlphaFoldDB" id="I9DS35"/>
<comment type="subcellular location">
    <subcellularLocation>
        <location evidence="6">Cell inner membrane</location>
        <topology evidence="6">Single-pass membrane protein</topology>
    </subcellularLocation>
</comment>
<dbReference type="eggNOG" id="COG3117">
    <property type="taxonomic scope" value="Bacteria"/>
</dbReference>
<reference evidence="7 8" key="1">
    <citation type="journal article" date="2012" name="J. Bacteriol.">
        <title>Genome Sequence of Pectin-Degrading Alishewanella agri, Isolated from Landfill Soil.</title>
        <authorList>
            <person name="Kim J."/>
            <person name="Jung J."/>
            <person name="Sung J.S."/>
            <person name="Chun J."/>
            <person name="Park W."/>
        </authorList>
    </citation>
    <scope>NUCLEOTIDE SEQUENCE [LARGE SCALE GENOMIC DNA]</scope>
    <source>
        <strain evidence="7 8">BL06</strain>
    </source>
</reference>
<comment type="function">
    <text evidence="6">Involved in the assembly of lipopolysaccharide (LPS). Required for the translocation of LPS from the inner membrane to the outer membrane. Facilitates the transfer of LPS from the inner membrane to the periplasmic protein LptA. Could be a docking site for LptA.</text>
</comment>
<keyword evidence="8" id="KW-1185">Reference proteome</keyword>
<dbReference type="RefSeq" id="WP_008984625.1">
    <property type="nucleotide sequence ID" value="NZ_AKKU01000015.1"/>
</dbReference>
<evidence type="ECO:0000256" key="5">
    <source>
        <dbReference type="ARBA" id="ARBA00023136"/>
    </source>
</evidence>
<keyword evidence="4 6" id="KW-1133">Transmembrane helix</keyword>
<dbReference type="GO" id="GO:0017089">
    <property type="term" value="F:glycolipid transfer activity"/>
    <property type="evidence" value="ECO:0007669"/>
    <property type="project" value="TreeGrafter"/>
</dbReference>
<comment type="similarity">
    <text evidence="6">Belongs to the LptC family.</text>
</comment>
<dbReference type="GO" id="GO:0043165">
    <property type="term" value="P:Gram-negative-bacterium-type cell outer membrane assembly"/>
    <property type="evidence" value="ECO:0007669"/>
    <property type="project" value="UniProtKB-UniRule"/>
</dbReference>
<dbReference type="GO" id="GO:0005886">
    <property type="term" value="C:plasma membrane"/>
    <property type="evidence" value="ECO:0007669"/>
    <property type="project" value="UniProtKB-SubCell"/>
</dbReference>
<dbReference type="PANTHER" id="PTHR37481:SF1">
    <property type="entry name" value="LIPOPOLYSACCHARIDE EXPORT SYSTEM PROTEIN LPTC"/>
    <property type="match status" value="1"/>
</dbReference>
<dbReference type="Gene3D" id="2.60.450.10">
    <property type="entry name" value="Lipopolysaccharide (LPS) transport protein A like domain"/>
    <property type="match status" value="1"/>
</dbReference>
<dbReference type="InterPro" id="IPR052363">
    <property type="entry name" value="LPS_export_LptC"/>
</dbReference>
<accession>I9DS35</accession>
<dbReference type="NCBIfam" id="TIGR04409">
    <property type="entry name" value="LptC_YrbK"/>
    <property type="match status" value="1"/>
</dbReference>
<evidence type="ECO:0000256" key="4">
    <source>
        <dbReference type="ARBA" id="ARBA00022989"/>
    </source>
</evidence>
<comment type="subunit">
    <text evidence="6">Component of the lipopolysaccharide transport and assembly complex. Interacts with LptA and the LptBFG transporter complex.</text>
</comment>
<comment type="caution">
    <text evidence="7">The sequence shown here is derived from an EMBL/GenBank/DDBJ whole genome shotgun (WGS) entry which is preliminary data.</text>
</comment>
<dbReference type="Proteomes" id="UP000035062">
    <property type="component" value="Unassembled WGS sequence"/>
</dbReference>
<dbReference type="EMBL" id="AKKU01000015">
    <property type="protein sequence ID" value="EIW88880.1"/>
    <property type="molecule type" value="Genomic_DNA"/>
</dbReference>